<reference evidence="2 3" key="1">
    <citation type="submission" date="2019-06" db="EMBL/GenBank/DDBJ databases">
        <title>Streptomyces sporangiiformans sp. nov., a novel actinomycete isolated from soil in Mount Song.</title>
        <authorList>
            <person name="Han L."/>
        </authorList>
    </citation>
    <scope>NUCLEOTIDE SEQUENCE [LARGE SCALE GENOMIC DNA]</scope>
    <source>
        <strain evidence="2 3">NEAU-SSA 1</strain>
    </source>
</reference>
<feature type="compositionally biased region" description="Basic and acidic residues" evidence="1">
    <location>
        <begin position="29"/>
        <end position="50"/>
    </location>
</feature>
<proteinExistence type="predicted"/>
<name>A0A505DA16_9ACTN</name>
<evidence type="ECO:0000313" key="2">
    <source>
        <dbReference type="EMBL" id="TPQ17508.1"/>
    </source>
</evidence>
<gene>
    <name evidence="2" type="ORF">FGD71_035995</name>
</gene>
<keyword evidence="3" id="KW-1185">Reference proteome</keyword>
<feature type="region of interest" description="Disordered" evidence="1">
    <location>
        <begin position="1"/>
        <end position="75"/>
    </location>
</feature>
<sequence length="75" mass="8790">MRVGPHRYWITQERQRTPPCRQGRNTNARRPDVLAAQRKEHARIHSEKGIRWGGRPLGPVSKVAPAGRRHFRHRP</sequence>
<dbReference type="Proteomes" id="UP000317378">
    <property type="component" value="Unassembled WGS sequence"/>
</dbReference>
<organism evidence="2 3">
    <name type="scientific">Streptomyces sporangiiformans</name>
    <dbReference type="NCBI Taxonomy" id="2315329"/>
    <lineage>
        <taxon>Bacteria</taxon>
        <taxon>Bacillati</taxon>
        <taxon>Actinomycetota</taxon>
        <taxon>Actinomycetes</taxon>
        <taxon>Kitasatosporales</taxon>
        <taxon>Streptomycetaceae</taxon>
        <taxon>Streptomyces</taxon>
    </lineage>
</organism>
<accession>A0A505DA16</accession>
<dbReference type="AlphaFoldDB" id="A0A505DA16"/>
<protein>
    <submittedName>
        <fullName evidence="2">Uncharacterized protein</fullName>
    </submittedName>
</protein>
<evidence type="ECO:0000313" key="3">
    <source>
        <dbReference type="Proteomes" id="UP000317378"/>
    </source>
</evidence>
<evidence type="ECO:0000256" key="1">
    <source>
        <dbReference type="SAM" id="MobiDB-lite"/>
    </source>
</evidence>
<comment type="caution">
    <text evidence="2">The sequence shown here is derived from an EMBL/GenBank/DDBJ whole genome shotgun (WGS) entry which is preliminary data.</text>
</comment>
<dbReference type="EMBL" id="VCHX02000275">
    <property type="protein sequence ID" value="TPQ17508.1"/>
    <property type="molecule type" value="Genomic_DNA"/>
</dbReference>